<dbReference type="EMBL" id="KV442026">
    <property type="protein sequence ID" value="OAQ32083.1"/>
    <property type="molecule type" value="Genomic_DNA"/>
</dbReference>
<evidence type="ECO:0008006" key="4">
    <source>
        <dbReference type="Google" id="ProtNLM"/>
    </source>
</evidence>
<proteinExistence type="predicted"/>
<evidence type="ECO:0000256" key="1">
    <source>
        <dbReference type="SAM" id="SignalP"/>
    </source>
</evidence>
<feature type="signal peptide" evidence="1">
    <location>
        <begin position="1"/>
        <end position="16"/>
    </location>
</feature>
<keyword evidence="1" id="KW-0732">Signal</keyword>
<gene>
    <name evidence="2" type="ORF">K457DRAFT_123536</name>
</gene>
<reference evidence="2 3" key="1">
    <citation type="submission" date="2016-05" db="EMBL/GenBank/DDBJ databases">
        <title>Genome sequencing reveals origins of a unique bacterial endosymbiosis in the earliest lineages of terrestrial Fungi.</title>
        <authorList>
            <consortium name="DOE Joint Genome Institute"/>
            <person name="Uehling J."/>
            <person name="Gryganskyi A."/>
            <person name="Hameed K."/>
            <person name="Tschaplinski T."/>
            <person name="Misztal P."/>
            <person name="Wu S."/>
            <person name="Desiro A."/>
            <person name="Vande Pol N."/>
            <person name="Du Z.-Y."/>
            <person name="Zienkiewicz A."/>
            <person name="Zienkiewicz K."/>
            <person name="Morin E."/>
            <person name="Tisserant E."/>
            <person name="Splivallo R."/>
            <person name="Hainaut M."/>
            <person name="Henrissat B."/>
            <person name="Ohm R."/>
            <person name="Kuo A."/>
            <person name="Yan J."/>
            <person name="Lipzen A."/>
            <person name="Nolan M."/>
            <person name="Labutti K."/>
            <person name="Barry K."/>
            <person name="Goldstein A."/>
            <person name="Labbe J."/>
            <person name="Schadt C."/>
            <person name="Tuskan G."/>
            <person name="Grigoriev I."/>
            <person name="Martin F."/>
            <person name="Vilgalys R."/>
            <person name="Bonito G."/>
        </authorList>
    </citation>
    <scope>NUCLEOTIDE SEQUENCE [LARGE SCALE GENOMIC DNA]</scope>
    <source>
        <strain evidence="2 3">AG-77</strain>
    </source>
</reference>
<dbReference type="Proteomes" id="UP000078512">
    <property type="component" value="Unassembled WGS sequence"/>
</dbReference>
<accession>A0A197K4H5</accession>
<evidence type="ECO:0000313" key="3">
    <source>
        <dbReference type="Proteomes" id="UP000078512"/>
    </source>
</evidence>
<dbReference type="AlphaFoldDB" id="A0A197K4H5"/>
<protein>
    <recommendedName>
        <fullName evidence="4">ShKT domain-containing protein</fullName>
    </recommendedName>
</protein>
<evidence type="ECO:0000313" key="2">
    <source>
        <dbReference type="EMBL" id="OAQ32083.1"/>
    </source>
</evidence>
<sequence length="163" mass="18127">MFFVVFPSMLLQICYARSLLQWKIWKHAFMFAKNKTNGARTIRNAPAGLCTTVQSFLKAANLPAPNISASHPSRKPNALYPPSDTIMVSTRVFTALVAVMAVLNIPIQSVPVKHNISSLKQCNLICNEQDNWCGHANDQLGTVSFDCPDMLDRCHATCQSQFQ</sequence>
<organism evidence="2 3">
    <name type="scientific">Linnemannia elongata AG-77</name>
    <dbReference type="NCBI Taxonomy" id="1314771"/>
    <lineage>
        <taxon>Eukaryota</taxon>
        <taxon>Fungi</taxon>
        <taxon>Fungi incertae sedis</taxon>
        <taxon>Mucoromycota</taxon>
        <taxon>Mortierellomycotina</taxon>
        <taxon>Mortierellomycetes</taxon>
        <taxon>Mortierellales</taxon>
        <taxon>Mortierellaceae</taxon>
        <taxon>Linnemannia</taxon>
    </lineage>
</organism>
<name>A0A197K4H5_9FUNG</name>
<keyword evidence="3" id="KW-1185">Reference proteome</keyword>
<feature type="chain" id="PRO_5008276566" description="ShKT domain-containing protein" evidence="1">
    <location>
        <begin position="17"/>
        <end position="163"/>
    </location>
</feature>